<dbReference type="EMBL" id="AACMAV010000044">
    <property type="protein sequence ID" value="EAL2099061.1"/>
    <property type="molecule type" value="Genomic_DNA"/>
</dbReference>
<evidence type="ECO:0000313" key="2">
    <source>
        <dbReference type="EMBL" id="EAL2099061.1"/>
    </source>
</evidence>
<proteinExistence type="predicted"/>
<dbReference type="AlphaFoldDB" id="A0A5T1LKB0"/>
<keyword evidence="2" id="KW-0808">Transferase</keyword>
<dbReference type="CDD" id="cd00761">
    <property type="entry name" value="Glyco_tranf_GTA_type"/>
    <property type="match status" value="1"/>
</dbReference>
<sequence length="1065" mass="126958">VVWFANKHLYDNVNIPETRQPTLFEYYNFDKECQISSEEWASKTLQMGRKSFWFTVMGMIDFNFLKNIKLKHYDYAILEDNLFGILLFMQVSKIYILPKQMYRNRVRPNSTMNHDKKVTASNIPLFLQTVYYSFDKDPERTKEYFRVASWVLLNNQMKLFLQNSHLSYYRCLLMREFVKYYFSLAKPIFKYKNDPLNVSSICLEVSNYIKVLTMQTKTVGVVIPIYNVEKYLRECLDSVINQSYTNLEIILVNDGSTDENSLNIAKEYTLKDKRITLFDKKNGGQSTARNVGIEYFSGEYKLKNKTQTIKENSLIGFNIEGNNPYEIYTVYKSYKAFNDEKDLTKFTYPIIDYIIFLDSDDYWELNCIEECVPRMDGVDVVWFDYNKIYESGFLDQKNDWTWFLGYNRNSGSKKISSKLWLERYKHIGHFAFVWQGVINFRFLKNIDLKFIDGIFHQDVHFGFLLFAQSSYIYLLSKKLLVYRIRNGATTVRNFKNNLKDEIPFYIQELLSYFEIKTAKEYYSIYSWIQIILNVMHSHNIKNNLHSDLYYLFIGNLSEQILKLKFSYKQDPMHLSGFINFIKTFVGLHRILQNNMQKNSVQLNQLQSKLSFQSQHGTAKQRIQNQLSYKLGQTMIVNSKNIFGILFMPVYIISTLLSHKQEQKIYQEKIKKDPSLKLPSLESYPDYKEALKFKNHLSYKLGQALIKANKTWYKGGYVRFLFELRKIYKQKTMKNSLILYKNRDSNKKDTTRSIRGGDRLALGLDEQYFIKRHESFFHYKPDFRNPKTFNEKIIHRILFDRRDIYTFLADKIKVRLYIQFILEYDISNGQIYKLLSKNIDELSEELKNTNKCSYLPEIYGIYKHTDEIDFDFLPNSFVIKTNHDWGGVVVVNNKAEFLADSSKKIESLTKLQKHLDRNYYDVSKEWHYKNITPRIFIEENLSQKNNDLKDYRFHVFNHKTQFIQVANSAHTCNNLYYPDWKIFPIMYLNKRDSKEIQKPYKLKKMLKLASLLSIDFDYIRVDMYLVDSKIYIGELTFTPNCGKAKIEPAEWDLKLGQMWRSDVFKL</sequence>
<dbReference type="PANTHER" id="PTHR22916">
    <property type="entry name" value="GLYCOSYLTRANSFERASE"/>
    <property type="match status" value="1"/>
</dbReference>
<accession>A0A5T1LKB0</accession>
<dbReference type="InterPro" id="IPR029465">
    <property type="entry name" value="ATPgrasp_TupA"/>
</dbReference>
<evidence type="ECO:0000259" key="1">
    <source>
        <dbReference type="Pfam" id="PF00535"/>
    </source>
</evidence>
<name>A0A5T1LKB0_CAMCO</name>
<dbReference type="Gene3D" id="3.90.550.10">
    <property type="entry name" value="Spore Coat Polysaccharide Biosynthesis Protein SpsA, Chain A"/>
    <property type="match status" value="1"/>
</dbReference>
<dbReference type="InterPro" id="IPR029044">
    <property type="entry name" value="Nucleotide-diphossugar_trans"/>
</dbReference>
<dbReference type="GO" id="GO:0016758">
    <property type="term" value="F:hexosyltransferase activity"/>
    <property type="evidence" value="ECO:0007669"/>
    <property type="project" value="UniProtKB-ARBA"/>
</dbReference>
<dbReference type="Pfam" id="PF00535">
    <property type="entry name" value="Glycos_transf_2"/>
    <property type="match status" value="1"/>
</dbReference>
<organism evidence="2">
    <name type="scientific">Campylobacter coli</name>
    <dbReference type="NCBI Taxonomy" id="195"/>
    <lineage>
        <taxon>Bacteria</taxon>
        <taxon>Pseudomonadati</taxon>
        <taxon>Campylobacterota</taxon>
        <taxon>Epsilonproteobacteria</taxon>
        <taxon>Campylobacterales</taxon>
        <taxon>Campylobacteraceae</taxon>
        <taxon>Campylobacter</taxon>
    </lineage>
</organism>
<feature type="domain" description="Glycosyltransferase 2-like" evidence="1">
    <location>
        <begin position="221"/>
        <end position="300"/>
    </location>
</feature>
<dbReference type="Pfam" id="PF14305">
    <property type="entry name" value="ATPgrasp_TupA"/>
    <property type="match status" value="1"/>
</dbReference>
<reference evidence="2" key="1">
    <citation type="submission" date="2019-05" db="EMBL/GenBank/DDBJ databases">
        <authorList>
            <consortium name="NARMS: The National Antimicrobial Resistance Monitoring System"/>
        </authorList>
    </citation>
    <scope>NUCLEOTIDE SEQUENCE</scope>
    <source>
        <strain evidence="2">FSIS11917892</strain>
    </source>
</reference>
<gene>
    <name evidence="2" type="ORF">FC489_08950</name>
</gene>
<feature type="non-terminal residue" evidence="2">
    <location>
        <position position="1"/>
    </location>
</feature>
<dbReference type="PANTHER" id="PTHR22916:SF3">
    <property type="entry name" value="UDP-GLCNAC:BETAGAL BETA-1,3-N-ACETYLGLUCOSAMINYLTRANSFERASE-LIKE PROTEIN 1"/>
    <property type="match status" value="1"/>
</dbReference>
<dbReference type="InterPro" id="IPR001173">
    <property type="entry name" value="Glyco_trans_2-like"/>
</dbReference>
<comment type="caution">
    <text evidence="2">The sequence shown here is derived from an EMBL/GenBank/DDBJ whole genome shotgun (WGS) entry which is preliminary data.</text>
</comment>
<protein>
    <submittedName>
        <fullName evidence="2">Glycosyltransferase</fullName>
    </submittedName>
</protein>
<dbReference type="SUPFAM" id="SSF53448">
    <property type="entry name" value="Nucleotide-diphospho-sugar transferases"/>
    <property type="match status" value="1"/>
</dbReference>